<dbReference type="InterPro" id="IPR006982">
    <property type="entry name" value="Glu_synth_centr_N"/>
</dbReference>
<evidence type="ECO:0000313" key="2">
    <source>
        <dbReference type="EMBL" id="KAF5473202.1"/>
    </source>
</evidence>
<feature type="domain" description="Glutamate synthase central-N" evidence="1">
    <location>
        <begin position="1"/>
        <end position="92"/>
    </location>
</feature>
<dbReference type="AlphaFoldDB" id="A0A833XY88"/>
<reference evidence="2" key="1">
    <citation type="submission" date="2015-10" db="EMBL/GenBank/DDBJ databases">
        <authorList>
            <person name="Martinez-Garcia P.J."/>
            <person name="Crepeau M.W."/>
            <person name="Puiu D."/>
            <person name="Gonzalez-Ibeas D."/>
            <person name="Whalen J."/>
            <person name="Stevens K."/>
            <person name="Paul R."/>
            <person name="Butterfield T."/>
            <person name="Britton M."/>
            <person name="Reagan R."/>
            <person name="Chakraborty S."/>
            <person name="Walawage S.L."/>
            <person name="Vasquez-Gross H.A."/>
            <person name="Cardeno C."/>
            <person name="Famula R."/>
            <person name="Pratt K."/>
            <person name="Kuruganti S."/>
            <person name="Aradhya M.K."/>
            <person name="Leslie C.A."/>
            <person name="Dandekar A.M."/>
            <person name="Salzberg S.L."/>
            <person name="Wegrzyn J.L."/>
            <person name="Langley C.H."/>
            <person name="Neale D.B."/>
        </authorList>
    </citation>
    <scope>NUCLEOTIDE SEQUENCE</scope>
    <source>
        <tissue evidence="2">Leaves</tissue>
    </source>
</reference>
<dbReference type="EMBL" id="LIHL02000004">
    <property type="protein sequence ID" value="KAF5473202.1"/>
    <property type="molecule type" value="Genomic_DNA"/>
</dbReference>
<dbReference type="Gene3D" id="3.20.20.70">
    <property type="entry name" value="Aldolase class I"/>
    <property type="match status" value="1"/>
</dbReference>
<name>A0A833XY88_JUGRE</name>
<proteinExistence type="predicted"/>
<dbReference type="InterPro" id="IPR013785">
    <property type="entry name" value="Aldolase_TIM"/>
</dbReference>
<reference evidence="2" key="2">
    <citation type="submission" date="2020-03" db="EMBL/GenBank/DDBJ databases">
        <title>Walnut 2.0.</title>
        <authorList>
            <person name="Marrano A."/>
            <person name="Britton M."/>
            <person name="Zimin A.V."/>
            <person name="Zaini P.A."/>
            <person name="Workman R."/>
            <person name="Puiu D."/>
            <person name="Bianco L."/>
            <person name="Allen B.J."/>
            <person name="Troggio M."/>
            <person name="Leslie C.A."/>
            <person name="Timp W."/>
            <person name="Dendekar A."/>
            <person name="Salzberg S.L."/>
            <person name="Neale D.B."/>
        </authorList>
    </citation>
    <scope>NUCLEOTIDE SEQUENCE</scope>
    <source>
        <tissue evidence="2">Leaves</tissue>
    </source>
</reference>
<dbReference type="GO" id="GO:0015930">
    <property type="term" value="F:glutamate synthase activity"/>
    <property type="evidence" value="ECO:0007669"/>
    <property type="project" value="InterPro"/>
</dbReference>
<dbReference type="Gramene" id="Jr04_18080_p1">
    <property type="protein sequence ID" value="cds.Jr04_18080_p1"/>
    <property type="gene ID" value="Jr04_18080"/>
</dbReference>
<accession>A0A833XY88</accession>
<organism evidence="2 3">
    <name type="scientific">Juglans regia</name>
    <name type="common">English walnut</name>
    <dbReference type="NCBI Taxonomy" id="51240"/>
    <lineage>
        <taxon>Eukaryota</taxon>
        <taxon>Viridiplantae</taxon>
        <taxon>Streptophyta</taxon>
        <taxon>Embryophyta</taxon>
        <taxon>Tracheophyta</taxon>
        <taxon>Spermatophyta</taxon>
        <taxon>Magnoliopsida</taxon>
        <taxon>eudicotyledons</taxon>
        <taxon>Gunneridae</taxon>
        <taxon>Pentapetalae</taxon>
        <taxon>rosids</taxon>
        <taxon>fabids</taxon>
        <taxon>Fagales</taxon>
        <taxon>Juglandaceae</taxon>
        <taxon>Juglans</taxon>
    </lineage>
</organism>
<evidence type="ECO:0000313" key="3">
    <source>
        <dbReference type="Proteomes" id="UP000619265"/>
    </source>
</evidence>
<protein>
    <recommendedName>
        <fullName evidence="1">Glutamate synthase central-N domain-containing protein</fullName>
    </recommendedName>
</protein>
<dbReference type="Proteomes" id="UP000619265">
    <property type="component" value="Unassembled WGS sequence"/>
</dbReference>
<comment type="caution">
    <text evidence="2">The sequence shown here is derived from an EMBL/GenBank/DDBJ whole genome shotgun (WGS) entry which is preliminary data.</text>
</comment>
<sequence>MSLEVNIGKRRNILEVGPENAKQVILSSPILNEGELEFLLKDPHLKCQILPTFFDIRKGLDGSLKKTLKKLCEAADEAVRNGSQLLVLSDRSDVLVTVQPPSMF</sequence>
<dbReference type="Pfam" id="PF04898">
    <property type="entry name" value="Glu_syn_central"/>
    <property type="match status" value="1"/>
</dbReference>
<dbReference type="SUPFAM" id="SSF51395">
    <property type="entry name" value="FMN-linked oxidoreductases"/>
    <property type="match status" value="1"/>
</dbReference>
<evidence type="ECO:0000259" key="1">
    <source>
        <dbReference type="Pfam" id="PF04898"/>
    </source>
</evidence>
<gene>
    <name evidence="2" type="ORF">F2P56_009827</name>
</gene>